<evidence type="ECO:0000256" key="1">
    <source>
        <dbReference type="ARBA" id="ARBA00001096"/>
    </source>
</evidence>
<dbReference type="RefSeq" id="WP_166230286.1">
    <property type="nucleotide sequence ID" value="NZ_CP049989.1"/>
</dbReference>
<dbReference type="GO" id="GO:0005975">
    <property type="term" value="P:carbohydrate metabolic process"/>
    <property type="evidence" value="ECO:0007669"/>
    <property type="project" value="InterPro"/>
</dbReference>
<evidence type="ECO:0000313" key="5">
    <source>
        <dbReference type="EMBL" id="QIM54376.1"/>
    </source>
</evidence>
<keyword evidence="3 4" id="KW-0413">Isomerase</keyword>
<dbReference type="Proteomes" id="UP000503162">
    <property type="component" value="Chromosome"/>
</dbReference>
<dbReference type="Pfam" id="PF01263">
    <property type="entry name" value="Aldose_epim"/>
    <property type="match status" value="1"/>
</dbReference>
<dbReference type="AlphaFoldDB" id="A0A6G8IMX3"/>
<dbReference type="PANTHER" id="PTHR11122">
    <property type="entry name" value="APOSPORY-ASSOCIATED PROTEIN C-RELATED"/>
    <property type="match status" value="1"/>
</dbReference>
<proteinExistence type="inferred from homology"/>
<sequence length="305" mass="32501">MPHAPAPLPSSTRVAAGRGRLTELHIHNRHARAVVALQGAQLLSFQPHGEPDWLYLSPNAVFAPGRPVRGGVPVCWPWFGPDPQGLGRPAHGFARQSPWVLRHALDEGDGCTLLELELTDDAATRALWPHRFRLRLEIRVGDTLALALTTRNLGDTHLTLTQALHSYFALDRIEGARVHGLDGLGFIDQVPGANPQGAPAPGPLTFAGRLDRIYPNAPTRLQLEGAAGGGRLTLDSEGSRSAVVWNPGAELAAGMADLGPGEHSRFVCVETANAGDDVVTLAPGAEHRLALAIARTTEPSHRSPP</sequence>
<dbReference type="EC" id="5.1.3.15" evidence="4"/>
<dbReference type="GO" id="GO:0047938">
    <property type="term" value="F:glucose-6-phosphate 1-epimerase activity"/>
    <property type="evidence" value="ECO:0007669"/>
    <property type="project" value="UniProtKB-UniRule"/>
</dbReference>
<evidence type="ECO:0000256" key="4">
    <source>
        <dbReference type="PIRNR" id="PIRNR016020"/>
    </source>
</evidence>
<dbReference type="KEGG" id="hcz:G9Q37_20535"/>
<evidence type="ECO:0000313" key="6">
    <source>
        <dbReference type="Proteomes" id="UP000503162"/>
    </source>
</evidence>
<dbReference type="CDD" id="cd09020">
    <property type="entry name" value="D-hex-6-P-epi_like"/>
    <property type="match status" value="1"/>
</dbReference>
<name>A0A6G8IMX3_9BURK</name>
<reference evidence="5 6" key="1">
    <citation type="submission" date="2020-03" db="EMBL/GenBank/DDBJ databases">
        <title>Hydrogenophaga sp. nov. isolated from cyanobacterial mat.</title>
        <authorList>
            <person name="Thorat V."/>
            <person name="Kirdat K."/>
            <person name="Tiwarekar B."/>
            <person name="Costa E.D."/>
            <person name="Yadav A."/>
        </authorList>
    </citation>
    <scope>NUCLEOTIDE SEQUENCE [LARGE SCALE GENOMIC DNA]</scope>
    <source>
        <strain evidence="5 6">BA0156</strain>
    </source>
</reference>
<keyword evidence="6" id="KW-1185">Reference proteome</keyword>
<comment type="similarity">
    <text evidence="2 4">Belongs to the glucose-6-phosphate 1-epimerase family.</text>
</comment>
<comment type="catalytic activity">
    <reaction evidence="1">
        <text>alpha-D-glucose 6-phosphate = beta-D-glucose 6-phosphate</text>
        <dbReference type="Rhea" id="RHEA:16249"/>
        <dbReference type="ChEBI" id="CHEBI:58225"/>
        <dbReference type="ChEBI" id="CHEBI:58247"/>
        <dbReference type="EC" id="5.1.3.15"/>
    </reaction>
</comment>
<organism evidence="5 6">
    <name type="scientific">Hydrogenophaga crocea</name>
    <dbReference type="NCBI Taxonomy" id="2716225"/>
    <lineage>
        <taxon>Bacteria</taxon>
        <taxon>Pseudomonadati</taxon>
        <taxon>Pseudomonadota</taxon>
        <taxon>Betaproteobacteria</taxon>
        <taxon>Burkholderiales</taxon>
        <taxon>Comamonadaceae</taxon>
        <taxon>Hydrogenophaga</taxon>
    </lineage>
</organism>
<evidence type="ECO:0000256" key="3">
    <source>
        <dbReference type="ARBA" id="ARBA00023235"/>
    </source>
</evidence>
<dbReference type="InterPro" id="IPR014718">
    <property type="entry name" value="GH-type_carb-bd"/>
</dbReference>
<dbReference type="GO" id="GO:0030246">
    <property type="term" value="F:carbohydrate binding"/>
    <property type="evidence" value="ECO:0007669"/>
    <property type="project" value="UniProtKB-UniRule"/>
</dbReference>
<protein>
    <recommendedName>
        <fullName evidence="4">Putative glucose-6-phosphate 1-epimerase</fullName>
        <ecNumber evidence="4">5.1.3.15</ecNumber>
    </recommendedName>
</protein>
<dbReference type="PIRSF" id="PIRSF016020">
    <property type="entry name" value="PHexose_mutarotase"/>
    <property type="match status" value="1"/>
</dbReference>
<dbReference type="EMBL" id="CP049989">
    <property type="protein sequence ID" value="QIM54376.1"/>
    <property type="molecule type" value="Genomic_DNA"/>
</dbReference>
<dbReference type="InterPro" id="IPR011013">
    <property type="entry name" value="Gal_mutarotase_sf_dom"/>
</dbReference>
<evidence type="ECO:0000256" key="2">
    <source>
        <dbReference type="ARBA" id="ARBA00005866"/>
    </source>
</evidence>
<dbReference type="PANTHER" id="PTHR11122:SF13">
    <property type="entry name" value="GLUCOSE-6-PHOSPHATE 1-EPIMERASE"/>
    <property type="match status" value="1"/>
</dbReference>
<dbReference type="InterPro" id="IPR025532">
    <property type="entry name" value="G6P_1-epimerase"/>
</dbReference>
<gene>
    <name evidence="5" type="ORF">G9Q37_20535</name>
</gene>
<accession>A0A6G8IMX3</accession>
<dbReference type="SUPFAM" id="SSF74650">
    <property type="entry name" value="Galactose mutarotase-like"/>
    <property type="match status" value="1"/>
</dbReference>
<dbReference type="Gene3D" id="2.70.98.10">
    <property type="match status" value="1"/>
</dbReference>
<dbReference type="InterPro" id="IPR008183">
    <property type="entry name" value="Aldose_1/G6P_1-epimerase"/>
</dbReference>